<evidence type="ECO:0000313" key="1">
    <source>
        <dbReference type="EMBL" id="KAH7906092.1"/>
    </source>
</evidence>
<reference evidence="1" key="1">
    <citation type="journal article" date="2021" name="New Phytol.">
        <title>Evolutionary innovations through gain and loss of genes in the ectomycorrhizal Boletales.</title>
        <authorList>
            <person name="Wu G."/>
            <person name="Miyauchi S."/>
            <person name="Morin E."/>
            <person name="Kuo A."/>
            <person name="Drula E."/>
            <person name="Varga T."/>
            <person name="Kohler A."/>
            <person name="Feng B."/>
            <person name="Cao Y."/>
            <person name="Lipzen A."/>
            <person name="Daum C."/>
            <person name="Hundley H."/>
            <person name="Pangilinan J."/>
            <person name="Johnson J."/>
            <person name="Barry K."/>
            <person name="LaButti K."/>
            <person name="Ng V."/>
            <person name="Ahrendt S."/>
            <person name="Min B."/>
            <person name="Choi I.G."/>
            <person name="Park H."/>
            <person name="Plett J.M."/>
            <person name="Magnuson J."/>
            <person name="Spatafora J.W."/>
            <person name="Nagy L.G."/>
            <person name="Henrissat B."/>
            <person name="Grigoriev I.V."/>
            <person name="Yang Z.L."/>
            <person name="Xu J."/>
            <person name="Martin F.M."/>
        </authorList>
    </citation>
    <scope>NUCLEOTIDE SEQUENCE</scope>
    <source>
        <strain evidence="1">ATCC 28755</strain>
    </source>
</reference>
<dbReference type="EMBL" id="MU268071">
    <property type="protein sequence ID" value="KAH7906092.1"/>
    <property type="molecule type" value="Genomic_DNA"/>
</dbReference>
<protein>
    <submittedName>
        <fullName evidence="1">Uncharacterized protein</fullName>
    </submittedName>
</protein>
<name>A0ACB7ZZJ8_9AGAM</name>
<organism evidence="1 2">
    <name type="scientific">Hygrophoropsis aurantiaca</name>
    <dbReference type="NCBI Taxonomy" id="72124"/>
    <lineage>
        <taxon>Eukaryota</taxon>
        <taxon>Fungi</taxon>
        <taxon>Dikarya</taxon>
        <taxon>Basidiomycota</taxon>
        <taxon>Agaricomycotina</taxon>
        <taxon>Agaricomycetes</taxon>
        <taxon>Agaricomycetidae</taxon>
        <taxon>Boletales</taxon>
        <taxon>Coniophorineae</taxon>
        <taxon>Hygrophoropsidaceae</taxon>
        <taxon>Hygrophoropsis</taxon>
    </lineage>
</organism>
<sequence length="333" mass="36687">MTSANPPGPSLRVFQSIDANTAAITRPTPGRRRSGRRRNLWTPTLRQPGSQTLSAHRLAIDGATVFTPPWTTDPLSSILDASLNARPNLVPSRVPPARRSHVSSVDAVHPSRRQGVPFDVNWVRLRLRQCIAGLDPNSHLLRAAPPAIHDFSQPRNHDHPSIPPTRTQGVQSPAASRFHDPTPNRKRSRTHPPRAVGCLSDDQSFLPGRRPYPARVYYPLSSKQNKANTIHAQPTAHPPRALLSADPAIIPSNASLLRQLIMPEVCTNHTGWPALTVDVRKLVFSQYPESSTIPDVLHNVQETKLGGYTSNGTRLRCRCVLLSIQMPSCHQSS</sequence>
<comment type="caution">
    <text evidence="1">The sequence shown here is derived from an EMBL/GenBank/DDBJ whole genome shotgun (WGS) entry which is preliminary data.</text>
</comment>
<gene>
    <name evidence="1" type="ORF">BJ138DRAFT_1130130</name>
</gene>
<proteinExistence type="predicted"/>
<accession>A0ACB7ZZJ8</accession>
<evidence type="ECO:0000313" key="2">
    <source>
        <dbReference type="Proteomes" id="UP000790377"/>
    </source>
</evidence>
<keyword evidence="2" id="KW-1185">Reference proteome</keyword>
<dbReference type="Proteomes" id="UP000790377">
    <property type="component" value="Unassembled WGS sequence"/>
</dbReference>